<proteinExistence type="predicted"/>
<accession>A0ABP7GYU1</accession>
<keyword evidence="3" id="KW-1185">Reference proteome</keyword>
<keyword evidence="1" id="KW-0812">Transmembrane</keyword>
<keyword evidence="1" id="KW-0472">Membrane</keyword>
<name>A0ABP7GYU1_9FLAO</name>
<evidence type="ECO:0000313" key="2">
    <source>
        <dbReference type="EMBL" id="GAA3777467.1"/>
    </source>
</evidence>
<evidence type="ECO:0008006" key="4">
    <source>
        <dbReference type="Google" id="ProtNLM"/>
    </source>
</evidence>
<evidence type="ECO:0000313" key="3">
    <source>
        <dbReference type="Proteomes" id="UP001501456"/>
    </source>
</evidence>
<protein>
    <recommendedName>
        <fullName evidence="4">ABC transporter permease</fullName>
    </recommendedName>
</protein>
<sequence length="55" mass="6212">MNKAYLSPILNMVAMLLLIVSRLISEKKFDWLAIAGCVIFLLSGISLFRLIKKSK</sequence>
<gene>
    <name evidence="2" type="ORF">GCM10022271_07090</name>
</gene>
<comment type="caution">
    <text evidence="2">The sequence shown here is derived from an EMBL/GenBank/DDBJ whole genome shotgun (WGS) entry which is preliminary data.</text>
</comment>
<feature type="transmembrane region" description="Helical" evidence="1">
    <location>
        <begin position="5"/>
        <end position="25"/>
    </location>
</feature>
<evidence type="ECO:0000256" key="1">
    <source>
        <dbReference type="SAM" id="Phobius"/>
    </source>
</evidence>
<feature type="transmembrane region" description="Helical" evidence="1">
    <location>
        <begin position="31"/>
        <end position="51"/>
    </location>
</feature>
<dbReference type="EMBL" id="BAABBI010000001">
    <property type="protein sequence ID" value="GAA3777467.1"/>
    <property type="molecule type" value="Genomic_DNA"/>
</dbReference>
<reference evidence="3" key="1">
    <citation type="journal article" date="2019" name="Int. J. Syst. Evol. Microbiol.">
        <title>The Global Catalogue of Microorganisms (GCM) 10K type strain sequencing project: providing services to taxonomists for standard genome sequencing and annotation.</title>
        <authorList>
            <consortium name="The Broad Institute Genomics Platform"/>
            <consortium name="The Broad Institute Genome Sequencing Center for Infectious Disease"/>
            <person name="Wu L."/>
            <person name="Ma J."/>
        </authorList>
    </citation>
    <scope>NUCLEOTIDE SEQUENCE [LARGE SCALE GENOMIC DNA]</scope>
    <source>
        <strain evidence="3">JCM 17525</strain>
    </source>
</reference>
<keyword evidence="1" id="KW-1133">Transmembrane helix</keyword>
<dbReference type="Proteomes" id="UP001501456">
    <property type="component" value="Unassembled WGS sequence"/>
</dbReference>
<organism evidence="2 3">
    <name type="scientific">Corallibacter vietnamensis</name>
    <dbReference type="NCBI Taxonomy" id="904130"/>
    <lineage>
        <taxon>Bacteria</taxon>
        <taxon>Pseudomonadati</taxon>
        <taxon>Bacteroidota</taxon>
        <taxon>Flavobacteriia</taxon>
        <taxon>Flavobacteriales</taxon>
        <taxon>Flavobacteriaceae</taxon>
        <taxon>Corallibacter</taxon>
    </lineage>
</organism>